<evidence type="ECO:0000256" key="1">
    <source>
        <dbReference type="ARBA" id="ARBA00004651"/>
    </source>
</evidence>
<organism evidence="10 11">
    <name type="scientific">Treponema parvum</name>
    <dbReference type="NCBI Taxonomy" id="138851"/>
    <lineage>
        <taxon>Bacteria</taxon>
        <taxon>Pseudomonadati</taxon>
        <taxon>Spirochaetota</taxon>
        <taxon>Spirochaetia</taxon>
        <taxon>Spirochaetales</taxon>
        <taxon>Treponemataceae</taxon>
        <taxon>Treponema</taxon>
    </lineage>
</organism>
<evidence type="ECO:0000259" key="8">
    <source>
        <dbReference type="Pfam" id="PF02687"/>
    </source>
</evidence>
<protein>
    <submittedName>
        <fullName evidence="10">ABC transporter permease</fullName>
    </submittedName>
</protein>
<name>A0A975F399_9SPIR</name>
<evidence type="ECO:0000256" key="4">
    <source>
        <dbReference type="ARBA" id="ARBA00022692"/>
    </source>
</evidence>
<dbReference type="InterPro" id="IPR025857">
    <property type="entry name" value="MacB_PCD"/>
</dbReference>
<keyword evidence="6 7" id="KW-0472">Membrane</keyword>
<dbReference type="InterPro" id="IPR051447">
    <property type="entry name" value="Lipoprotein-release_system"/>
</dbReference>
<evidence type="ECO:0000256" key="6">
    <source>
        <dbReference type="ARBA" id="ARBA00023136"/>
    </source>
</evidence>
<evidence type="ECO:0000256" key="3">
    <source>
        <dbReference type="ARBA" id="ARBA00022475"/>
    </source>
</evidence>
<proteinExistence type="inferred from homology"/>
<evidence type="ECO:0000256" key="7">
    <source>
        <dbReference type="SAM" id="Phobius"/>
    </source>
</evidence>
<comment type="subcellular location">
    <subcellularLocation>
        <location evidence="1">Cell membrane</location>
        <topology evidence="1">Multi-pass membrane protein</topology>
    </subcellularLocation>
</comment>
<gene>
    <name evidence="10" type="ORF">HRQ91_04450</name>
</gene>
<dbReference type="InterPro" id="IPR003838">
    <property type="entry name" value="ABC3_permease_C"/>
</dbReference>
<dbReference type="RefSeq" id="WP_210120445.1">
    <property type="nucleotide sequence ID" value="NZ_CP054142.1"/>
</dbReference>
<evidence type="ECO:0000313" key="11">
    <source>
        <dbReference type="Proteomes" id="UP000671908"/>
    </source>
</evidence>
<dbReference type="KEGG" id="tpav:HRQ91_04450"/>
<keyword evidence="11" id="KW-1185">Reference proteome</keyword>
<keyword evidence="5 7" id="KW-1133">Transmembrane helix</keyword>
<evidence type="ECO:0000259" key="9">
    <source>
        <dbReference type="Pfam" id="PF12704"/>
    </source>
</evidence>
<dbReference type="Pfam" id="PF02687">
    <property type="entry name" value="FtsX"/>
    <property type="match status" value="1"/>
</dbReference>
<sequence length="441" mass="47632">MTLNSSLLFARRLIFPRIEKKSSAHRSLLGALLCISISLVPLIVVLSVAEGMIEGITQRIIGLSSSHLQADFLAPGKNGLSLEYLDSAAKKLLSINGIVSSYPEIEGAALALSSAGRTGAAVRAVPSDIFQKNRSYMSLFSVAEGRAELTLSQNSAVIGKKIASDLGLSEGSSFRLVTSKFIAGRLVPRVTVFTVAGIVSCGYQELDSLWVFIPIEKGLSVLDPESSDVSIKLETEDAFSSDLVRLSYEVQRAAGKNIRVYRWDELNVSEYENFASTKALLFFIMLLIVLVASVNIFSALIMLSMERRREIAVLKSFGATKRGITLSFLITGTVTGLGGLLIGLPAGILCAVNINKILLFIEKILNFGAKFVYLLMKGGGNDFTKLELLDPAYYLQTIPIRIPLFELSVVAIGTLLLSLAASVLPAVRAGSEKPIETFRKT</sequence>
<reference evidence="10 11" key="1">
    <citation type="journal article" date="2021" name="Microbiol. Resour. Announc.">
        <title>Complete Genome Sequences of Three Human Oral Treponema parvum Isolates.</title>
        <authorList>
            <person name="Zeng H."/>
            <person name="Watt R.M."/>
        </authorList>
    </citation>
    <scope>NUCLEOTIDE SEQUENCE [LARGE SCALE GENOMIC DNA]</scope>
    <source>
        <strain evidence="10 11">ATCC 700770</strain>
    </source>
</reference>
<feature type="domain" description="ABC3 transporter permease C-terminal" evidence="8">
    <location>
        <begin position="282"/>
        <end position="431"/>
    </location>
</feature>
<feature type="transmembrane region" description="Helical" evidence="7">
    <location>
        <begin position="404"/>
        <end position="424"/>
    </location>
</feature>
<evidence type="ECO:0000313" key="10">
    <source>
        <dbReference type="EMBL" id="QTQ13766.1"/>
    </source>
</evidence>
<feature type="domain" description="MacB-like periplasmic core" evidence="9">
    <location>
        <begin position="31"/>
        <end position="236"/>
    </location>
</feature>
<dbReference type="AlphaFoldDB" id="A0A975F399"/>
<comment type="similarity">
    <text evidence="2">Belongs to the ABC-4 integral membrane protein family. LolC/E subfamily.</text>
</comment>
<feature type="transmembrane region" description="Helical" evidence="7">
    <location>
        <begin position="279"/>
        <end position="303"/>
    </location>
</feature>
<dbReference type="GO" id="GO:0098797">
    <property type="term" value="C:plasma membrane protein complex"/>
    <property type="evidence" value="ECO:0007669"/>
    <property type="project" value="TreeGrafter"/>
</dbReference>
<dbReference type="GO" id="GO:0044874">
    <property type="term" value="P:lipoprotein localization to outer membrane"/>
    <property type="evidence" value="ECO:0007669"/>
    <property type="project" value="TreeGrafter"/>
</dbReference>
<feature type="transmembrane region" description="Helical" evidence="7">
    <location>
        <begin position="324"/>
        <end position="345"/>
    </location>
</feature>
<dbReference type="PANTHER" id="PTHR30489:SF0">
    <property type="entry name" value="LIPOPROTEIN-RELEASING SYSTEM TRANSMEMBRANE PROTEIN LOLE"/>
    <property type="match status" value="1"/>
</dbReference>
<dbReference type="Pfam" id="PF12704">
    <property type="entry name" value="MacB_PCD"/>
    <property type="match status" value="1"/>
</dbReference>
<evidence type="ECO:0000256" key="5">
    <source>
        <dbReference type="ARBA" id="ARBA00022989"/>
    </source>
</evidence>
<accession>A0A975F399</accession>
<keyword evidence="3" id="KW-1003">Cell membrane</keyword>
<dbReference type="EMBL" id="CP054142">
    <property type="protein sequence ID" value="QTQ13766.1"/>
    <property type="molecule type" value="Genomic_DNA"/>
</dbReference>
<keyword evidence="4 7" id="KW-0812">Transmembrane</keyword>
<evidence type="ECO:0000256" key="2">
    <source>
        <dbReference type="ARBA" id="ARBA00005236"/>
    </source>
</evidence>
<dbReference type="Proteomes" id="UP000671908">
    <property type="component" value="Chromosome"/>
</dbReference>
<dbReference type="PANTHER" id="PTHR30489">
    <property type="entry name" value="LIPOPROTEIN-RELEASING SYSTEM TRANSMEMBRANE PROTEIN LOLE"/>
    <property type="match status" value="1"/>
</dbReference>